<protein>
    <recommendedName>
        <fullName evidence="4">Type I restriction modification DNA specificity domain-containing protein</fullName>
    </recommendedName>
</protein>
<evidence type="ECO:0000256" key="3">
    <source>
        <dbReference type="ARBA" id="ARBA00023125"/>
    </source>
</evidence>
<organism evidence="5 6">
    <name type="scientific">Aliirhizobium smilacinae</name>
    <dbReference type="NCBI Taxonomy" id="1395944"/>
    <lineage>
        <taxon>Bacteria</taxon>
        <taxon>Pseudomonadati</taxon>
        <taxon>Pseudomonadota</taxon>
        <taxon>Alphaproteobacteria</taxon>
        <taxon>Hyphomicrobiales</taxon>
        <taxon>Rhizobiaceae</taxon>
        <taxon>Aliirhizobium</taxon>
    </lineage>
</organism>
<evidence type="ECO:0000256" key="2">
    <source>
        <dbReference type="ARBA" id="ARBA00022747"/>
    </source>
</evidence>
<dbReference type="InterPro" id="IPR052021">
    <property type="entry name" value="Type-I_RS_S_subunit"/>
</dbReference>
<feature type="domain" description="Type I restriction modification DNA specificity" evidence="4">
    <location>
        <begin position="105"/>
        <end position="177"/>
    </location>
</feature>
<accession>A0A5C4XDT5</accession>
<comment type="caution">
    <text evidence="5">The sequence shown here is derived from an EMBL/GenBank/DDBJ whole genome shotgun (WGS) entry which is preliminary data.</text>
</comment>
<dbReference type="SUPFAM" id="SSF116734">
    <property type="entry name" value="DNA methylase specificity domain"/>
    <property type="match status" value="2"/>
</dbReference>
<dbReference type="RefSeq" id="WP_139679016.1">
    <property type="nucleotide sequence ID" value="NZ_VDMN01000008.1"/>
</dbReference>
<comment type="similarity">
    <text evidence="1">Belongs to the type-I restriction system S methylase family.</text>
</comment>
<dbReference type="GO" id="GO:0009307">
    <property type="term" value="P:DNA restriction-modification system"/>
    <property type="evidence" value="ECO:0007669"/>
    <property type="project" value="UniProtKB-KW"/>
</dbReference>
<feature type="domain" description="Type I restriction modification DNA specificity" evidence="4">
    <location>
        <begin position="210"/>
        <end position="360"/>
    </location>
</feature>
<dbReference type="Gene3D" id="3.90.220.20">
    <property type="entry name" value="DNA methylase specificity domains"/>
    <property type="match status" value="2"/>
</dbReference>
<dbReference type="CDD" id="cd17254">
    <property type="entry name" value="RMtype1_S_FclI-TRD1-CR1_like"/>
    <property type="match status" value="1"/>
</dbReference>
<keyword evidence="6" id="KW-1185">Reference proteome</keyword>
<evidence type="ECO:0000256" key="1">
    <source>
        <dbReference type="ARBA" id="ARBA00010923"/>
    </source>
</evidence>
<dbReference type="PANTHER" id="PTHR30408">
    <property type="entry name" value="TYPE-1 RESTRICTION ENZYME ECOKI SPECIFICITY PROTEIN"/>
    <property type="match status" value="1"/>
</dbReference>
<dbReference type="PANTHER" id="PTHR30408:SF12">
    <property type="entry name" value="TYPE I RESTRICTION ENZYME MJAVIII SPECIFICITY SUBUNIT"/>
    <property type="match status" value="1"/>
</dbReference>
<gene>
    <name evidence="5" type="ORF">FHP24_25270</name>
</gene>
<evidence type="ECO:0000313" key="5">
    <source>
        <dbReference type="EMBL" id="TNM60554.1"/>
    </source>
</evidence>
<keyword evidence="3" id="KW-0238">DNA-binding</keyword>
<proteinExistence type="inferred from homology"/>
<name>A0A5C4XDT5_9HYPH</name>
<dbReference type="Gene3D" id="1.10.287.1120">
    <property type="entry name" value="Bipartite methylase S protein"/>
    <property type="match status" value="1"/>
</dbReference>
<keyword evidence="2" id="KW-0680">Restriction system</keyword>
<dbReference type="GO" id="GO:0003677">
    <property type="term" value="F:DNA binding"/>
    <property type="evidence" value="ECO:0007669"/>
    <property type="project" value="UniProtKB-KW"/>
</dbReference>
<dbReference type="InterPro" id="IPR044946">
    <property type="entry name" value="Restrct_endonuc_typeI_TRD_sf"/>
</dbReference>
<dbReference type="InterPro" id="IPR000055">
    <property type="entry name" value="Restrct_endonuc_typeI_TRD"/>
</dbReference>
<evidence type="ECO:0000313" key="6">
    <source>
        <dbReference type="Proteomes" id="UP000311605"/>
    </source>
</evidence>
<dbReference type="Pfam" id="PF01420">
    <property type="entry name" value="Methylase_S"/>
    <property type="match status" value="2"/>
</dbReference>
<sequence length="408" mass="45704">MSREVAVGWRLTPFSDIASDVSSRNRSRDEIPVLSVTKYDGFVPSEEYFKKKVFSADTENYKIVRKGQFAYATIHLDEGSVDRLTRFDVGLISPMYTVFEIDERQADPDFILRLFKFCATNGQFDALGNGGVNRRKSISFSTLGKLSIPLPPLHEQRRIAEILSSIDEAIAATRAVIEQTRKVKQGVLERLLTKGIGHTRFKQTEIGELPEGWEIKPVDELCVLSNGNGFRPPDWSDKGLPIIRIQNLNGSKNFNYFDGTPLDKWLINPGDLLFAWAGVRGVSFGPTIWPGPLGVLNQHIFKISCREDVDKRWLFQTLKLITFKIEAKAHGFKDSLLHVHKKEITGQSVAVPPFAEQMGISTKAAELQVAEDLNQASLDRLQSLKSALMSDLLTGRKRVTDALPMAAE</sequence>
<dbReference type="OrthoDB" id="164285at2"/>
<evidence type="ECO:0000259" key="4">
    <source>
        <dbReference type="Pfam" id="PF01420"/>
    </source>
</evidence>
<dbReference type="AlphaFoldDB" id="A0A5C4XDT5"/>
<reference evidence="5 6" key="1">
    <citation type="submission" date="2019-06" db="EMBL/GenBank/DDBJ databases">
        <title>The draft genome of Rhizobium smilacinae PTYR-5.</title>
        <authorList>
            <person name="Liu L."/>
            <person name="Li L."/>
            <person name="Zhang X."/>
        </authorList>
    </citation>
    <scope>NUCLEOTIDE SEQUENCE [LARGE SCALE GENOMIC DNA]</scope>
    <source>
        <strain evidence="5 6">PTYR-5</strain>
    </source>
</reference>
<dbReference type="Proteomes" id="UP000311605">
    <property type="component" value="Unassembled WGS sequence"/>
</dbReference>
<dbReference type="EMBL" id="VDMN01000008">
    <property type="protein sequence ID" value="TNM60554.1"/>
    <property type="molecule type" value="Genomic_DNA"/>
</dbReference>